<reference evidence="1 2" key="1">
    <citation type="submission" date="2017-03" db="EMBL/GenBank/DDBJ databases">
        <title>Widespread Adenine N6-methylation of Active Genes in Fungi.</title>
        <authorList>
            <consortium name="DOE Joint Genome Institute"/>
            <person name="Mondo S.J."/>
            <person name="Dannebaum R.O."/>
            <person name="Kuo R.C."/>
            <person name="Louie K.B."/>
            <person name="Bewick A.J."/>
            <person name="Labutti K."/>
            <person name="Haridas S."/>
            <person name="Kuo A."/>
            <person name="Salamov A."/>
            <person name="Ahrendt S.R."/>
            <person name="Lau R."/>
            <person name="Bowen B.P."/>
            <person name="Lipzen A."/>
            <person name="Sullivan W."/>
            <person name="Andreopoulos W.B."/>
            <person name="Clum A."/>
            <person name="Lindquist E."/>
            <person name="Daum C."/>
            <person name="Northen T.R."/>
            <person name="Ramamoorthy G."/>
            <person name="Schmitz R.J."/>
            <person name="Gryganskyi A."/>
            <person name="Culley D."/>
            <person name="Magnuson J."/>
            <person name="James T.Y."/>
            <person name="O'Malley M.A."/>
            <person name="Stajich J.E."/>
            <person name="Spatafora J.W."/>
            <person name="Visel A."/>
            <person name="Grigoriev I.V."/>
        </authorList>
    </citation>
    <scope>NUCLEOTIDE SEQUENCE [LARGE SCALE GENOMIC DNA]</scope>
    <source>
        <strain evidence="1 2">NRRL Y-17943</strain>
    </source>
</reference>
<dbReference type="RefSeq" id="XP_021870165.1">
    <property type="nucleotide sequence ID" value="XM_022016273.1"/>
</dbReference>
<evidence type="ECO:0000313" key="2">
    <source>
        <dbReference type="Proteomes" id="UP000193218"/>
    </source>
</evidence>
<organism evidence="1 2">
    <name type="scientific">Kockovaella imperatae</name>
    <dbReference type="NCBI Taxonomy" id="4999"/>
    <lineage>
        <taxon>Eukaryota</taxon>
        <taxon>Fungi</taxon>
        <taxon>Dikarya</taxon>
        <taxon>Basidiomycota</taxon>
        <taxon>Agaricomycotina</taxon>
        <taxon>Tremellomycetes</taxon>
        <taxon>Tremellales</taxon>
        <taxon>Cuniculitremaceae</taxon>
        <taxon>Kockovaella</taxon>
    </lineage>
</organism>
<accession>A0A1Y1UEV2</accession>
<dbReference type="GeneID" id="33558082"/>
<protein>
    <submittedName>
        <fullName evidence="1">Uncharacterized protein</fullName>
    </submittedName>
</protein>
<comment type="caution">
    <text evidence="1">The sequence shown here is derived from an EMBL/GenBank/DDBJ whole genome shotgun (WGS) entry which is preliminary data.</text>
</comment>
<dbReference type="AlphaFoldDB" id="A0A1Y1UEV2"/>
<keyword evidence="2" id="KW-1185">Reference proteome</keyword>
<dbReference type="Proteomes" id="UP000193218">
    <property type="component" value="Unassembled WGS sequence"/>
</dbReference>
<dbReference type="InParanoid" id="A0A1Y1UEV2"/>
<evidence type="ECO:0000313" key="1">
    <source>
        <dbReference type="EMBL" id="ORX36036.1"/>
    </source>
</evidence>
<proteinExistence type="predicted"/>
<dbReference type="EMBL" id="NBSH01000009">
    <property type="protein sequence ID" value="ORX36036.1"/>
    <property type="molecule type" value="Genomic_DNA"/>
</dbReference>
<name>A0A1Y1UEV2_9TREE</name>
<gene>
    <name evidence="1" type="ORF">BD324DRAFT_629924</name>
</gene>
<sequence>MGLRLFRTNPQTPVGRKMGLVRLRRPISVPVTSPKEAILSLLRGQDTSTDATSRAARLLFTALGMMRIGSRYSARFLCL</sequence>